<feature type="domain" description="Glutamyl/glutaminyl-tRNA synthetase class Ib catalytic" evidence="9">
    <location>
        <begin position="11"/>
        <end position="244"/>
    </location>
</feature>
<evidence type="ECO:0000313" key="11">
    <source>
        <dbReference type="Proteomes" id="UP001595840"/>
    </source>
</evidence>
<dbReference type="EC" id="6.1.1.-" evidence="7"/>
<evidence type="ECO:0000256" key="3">
    <source>
        <dbReference type="ARBA" id="ARBA00022741"/>
    </source>
</evidence>
<evidence type="ECO:0000313" key="10">
    <source>
        <dbReference type="EMBL" id="MFC4362574.1"/>
    </source>
</evidence>
<feature type="binding site" evidence="7">
    <location>
        <position position="197"/>
    </location>
    <ligand>
        <name>L-glutamate</name>
        <dbReference type="ChEBI" id="CHEBI:29985"/>
    </ligand>
</feature>
<accession>A0ABV8V6A2</accession>
<name>A0ABV8V6A2_9GAMM</name>
<evidence type="ECO:0000256" key="4">
    <source>
        <dbReference type="ARBA" id="ARBA00022833"/>
    </source>
</evidence>
<dbReference type="Proteomes" id="UP001595840">
    <property type="component" value="Unassembled WGS sequence"/>
</dbReference>
<keyword evidence="4 7" id="KW-0862">Zinc</keyword>
<keyword evidence="2 7" id="KW-0479">Metal-binding</keyword>
<feature type="short sequence motif" description="'KMSKS' region" evidence="7">
    <location>
        <begin position="235"/>
        <end position="239"/>
    </location>
</feature>
<comment type="function">
    <text evidence="7">Catalyzes the tRNA-independent activation of glutamate in presence of ATP and the subsequent transfer of glutamate onto a tRNA(Asp). Glutamate is transferred on the 2-amino-5-(4,5-dihydroxy-2-cyclopenten-1-yl) moiety of the queuosine in the wobble position of the QUC anticodon.</text>
</comment>
<feature type="binding site" evidence="7">
    <location>
        <position position="123"/>
    </location>
    <ligand>
        <name>Zn(2+)</name>
        <dbReference type="ChEBI" id="CHEBI:29105"/>
    </ligand>
</feature>
<dbReference type="PANTHER" id="PTHR43311">
    <property type="entry name" value="GLUTAMATE--TRNA LIGASE"/>
    <property type="match status" value="1"/>
</dbReference>
<evidence type="ECO:0000256" key="5">
    <source>
        <dbReference type="ARBA" id="ARBA00022840"/>
    </source>
</evidence>
<feature type="binding site" evidence="7">
    <location>
        <position position="49"/>
    </location>
    <ligand>
        <name>L-glutamate</name>
        <dbReference type="ChEBI" id="CHEBI:29985"/>
    </ligand>
</feature>
<keyword evidence="6 7" id="KW-0030">Aminoacyl-tRNA synthetase</keyword>
<evidence type="ECO:0000256" key="7">
    <source>
        <dbReference type="HAMAP-Rule" id="MF_01428"/>
    </source>
</evidence>
<dbReference type="HAMAP" id="MF_01428">
    <property type="entry name" value="Glu_Q_tRNA_synth"/>
    <property type="match status" value="1"/>
</dbReference>
<dbReference type="SUPFAM" id="SSF52374">
    <property type="entry name" value="Nucleotidylyl transferase"/>
    <property type="match status" value="1"/>
</dbReference>
<protein>
    <recommendedName>
        <fullName evidence="7">Glutamyl-Q tRNA(Asp) synthetase</fullName>
        <shortName evidence="7">Glu-Q-RSs</shortName>
        <ecNumber evidence="7">6.1.1.-</ecNumber>
    </recommendedName>
</protein>
<feature type="binding site" evidence="7">
    <location>
        <position position="119"/>
    </location>
    <ligand>
        <name>Zn(2+)</name>
        <dbReference type="ChEBI" id="CHEBI:29105"/>
    </ligand>
</feature>
<feature type="short sequence motif" description="'HIGH' region" evidence="7">
    <location>
        <begin position="16"/>
        <end position="26"/>
    </location>
</feature>
<dbReference type="InterPro" id="IPR022380">
    <property type="entry name" value="Glu-Q_tRNA(Asp)_Synthase"/>
</dbReference>
<dbReference type="PANTHER" id="PTHR43311:SF1">
    <property type="entry name" value="GLUTAMYL-Q TRNA(ASP) SYNTHETASE"/>
    <property type="match status" value="1"/>
</dbReference>
<reference evidence="11" key="1">
    <citation type="journal article" date="2019" name="Int. J. Syst. Evol. Microbiol.">
        <title>The Global Catalogue of Microorganisms (GCM) 10K type strain sequencing project: providing services to taxonomists for standard genome sequencing and annotation.</title>
        <authorList>
            <consortium name="The Broad Institute Genomics Platform"/>
            <consortium name="The Broad Institute Genome Sequencing Center for Infectious Disease"/>
            <person name="Wu L."/>
            <person name="Ma J."/>
        </authorList>
    </citation>
    <scope>NUCLEOTIDE SEQUENCE [LARGE SCALE GENOMIC DNA]</scope>
    <source>
        <strain evidence="11">CECT 8570</strain>
    </source>
</reference>
<keyword evidence="1 7" id="KW-0436">Ligase</keyword>
<comment type="cofactor">
    <cofactor evidence="7">
        <name>Zn(2+)</name>
        <dbReference type="ChEBI" id="CHEBI:29105"/>
    </cofactor>
    <text evidence="7">Binds 1 zinc ion per subunit.</text>
</comment>
<proteinExistence type="inferred from homology"/>
<dbReference type="NCBIfam" id="TIGR03838">
    <property type="entry name" value="queuosine_YadB"/>
    <property type="match status" value="1"/>
</dbReference>
<dbReference type="InterPro" id="IPR014729">
    <property type="entry name" value="Rossmann-like_a/b/a_fold"/>
</dbReference>
<feature type="binding site" evidence="7">
    <location>
        <position position="238"/>
    </location>
    <ligand>
        <name>ATP</name>
        <dbReference type="ChEBI" id="CHEBI:30616"/>
    </ligand>
</feature>
<dbReference type="NCBIfam" id="NF004314">
    <property type="entry name" value="PRK05710.1-3"/>
    <property type="match status" value="1"/>
</dbReference>
<keyword evidence="11" id="KW-1185">Reference proteome</keyword>
<evidence type="ECO:0000259" key="9">
    <source>
        <dbReference type="Pfam" id="PF00749"/>
    </source>
</evidence>
<dbReference type="Pfam" id="PF00749">
    <property type="entry name" value="tRNA-synt_1c"/>
    <property type="match status" value="1"/>
</dbReference>
<dbReference type="InterPro" id="IPR049940">
    <property type="entry name" value="GluQ/Sye"/>
</dbReference>
<evidence type="ECO:0000256" key="6">
    <source>
        <dbReference type="ARBA" id="ARBA00023146"/>
    </source>
</evidence>
<comment type="similarity">
    <text evidence="7">Belongs to the class-I aminoacyl-tRNA synthetase family. GluQ subfamily.</text>
</comment>
<dbReference type="Gene3D" id="3.40.50.620">
    <property type="entry name" value="HUPs"/>
    <property type="match status" value="1"/>
</dbReference>
<feature type="binding site" evidence="7">
    <location>
        <begin position="13"/>
        <end position="17"/>
    </location>
    <ligand>
        <name>L-glutamate</name>
        <dbReference type="ChEBI" id="CHEBI:29985"/>
    </ligand>
</feature>
<dbReference type="GO" id="GO:0016874">
    <property type="term" value="F:ligase activity"/>
    <property type="evidence" value="ECO:0007669"/>
    <property type="project" value="UniProtKB-KW"/>
</dbReference>
<keyword evidence="8" id="KW-0648">Protein biosynthesis</keyword>
<feature type="binding site" evidence="7">
    <location>
        <position position="107"/>
    </location>
    <ligand>
        <name>Zn(2+)</name>
        <dbReference type="ChEBI" id="CHEBI:29105"/>
    </ligand>
</feature>
<comment type="caution">
    <text evidence="10">The sequence shown here is derived from an EMBL/GenBank/DDBJ whole genome shotgun (WGS) entry which is preliminary data.</text>
</comment>
<dbReference type="EMBL" id="JBHSCX010000007">
    <property type="protein sequence ID" value="MFC4362574.1"/>
    <property type="molecule type" value="Genomic_DNA"/>
</dbReference>
<evidence type="ECO:0000256" key="1">
    <source>
        <dbReference type="ARBA" id="ARBA00022598"/>
    </source>
</evidence>
<evidence type="ECO:0000256" key="8">
    <source>
        <dbReference type="RuleBase" id="RU363037"/>
    </source>
</evidence>
<keyword evidence="3 7" id="KW-0547">Nucleotide-binding</keyword>
<dbReference type="InterPro" id="IPR020058">
    <property type="entry name" value="Glu/Gln-tRNA-synth_Ib_cat-dom"/>
</dbReference>
<keyword evidence="5 7" id="KW-0067">ATP-binding</keyword>
<feature type="binding site" evidence="7">
    <location>
        <position position="105"/>
    </location>
    <ligand>
        <name>Zn(2+)</name>
        <dbReference type="ChEBI" id="CHEBI:29105"/>
    </ligand>
</feature>
<organism evidence="10 11">
    <name type="scientific">Simiduia curdlanivorans</name>
    <dbReference type="NCBI Taxonomy" id="1492769"/>
    <lineage>
        <taxon>Bacteria</taxon>
        <taxon>Pseudomonadati</taxon>
        <taxon>Pseudomonadota</taxon>
        <taxon>Gammaproteobacteria</taxon>
        <taxon>Cellvibrionales</taxon>
        <taxon>Cellvibrionaceae</taxon>
        <taxon>Simiduia</taxon>
    </lineage>
</organism>
<gene>
    <name evidence="10" type="primary">gluQRS</name>
    <name evidence="7" type="synonym">gluQ</name>
    <name evidence="10" type="ORF">ACFOX3_09675</name>
</gene>
<dbReference type="InterPro" id="IPR000924">
    <property type="entry name" value="Glu/Gln-tRNA-synth"/>
</dbReference>
<dbReference type="RefSeq" id="WP_290265427.1">
    <property type="nucleotide sequence ID" value="NZ_JAUFQG010000006.1"/>
</dbReference>
<dbReference type="PRINTS" id="PR00987">
    <property type="entry name" value="TRNASYNTHGLU"/>
</dbReference>
<sequence length="303" mass="33339">MSSLAKLRQYRGRFAPSPTGPLHFGSLLAALASYLDARAHQGTWLIRMEDLDPPREQAGASQAILEALATHGLRADEPVLFQSQRLTAYESILQKLDSKGLIYLCSCNRNRLAALGRVYDRHCLHTPPAAGETVAWRIKLPQPEQAVSFEDAIQGQQSQTPASDFGDFILKRKDGLHAYQLAVVADDIYQGISHVVRGSDLLEVSARQQLLFQLLGEPAPAWAHIPVINNSHGQKLSKQNHAPALDLSTPQYNLIHALRLLGQAPPTSLLHGSVEALLHWGRANWSLAKVPKTLAQTDPLFSR</sequence>
<evidence type="ECO:0000256" key="2">
    <source>
        <dbReference type="ARBA" id="ARBA00022723"/>
    </source>
</evidence>
<feature type="binding site" evidence="7">
    <location>
        <position position="179"/>
    </location>
    <ligand>
        <name>L-glutamate</name>
        <dbReference type="ChEBI" id="CHEBI:29985"/>
    </ligand>
</feature>